<dbReference type="PIRSF" id="PIRSF008459">
    <property type="entry name" value="UCP008459"/>
    <property type="match status" value="1"/>
</dbReference>
<accession>A0AAN7D604</accession>
<protein>
    <recommendedName>
        <fullName evidence="1">CASTOR ACT domain-containing protein</fullName>
    </recommendedName>
</protein>
<dbReference type="GO" id="GO:0046394">
    <property type="term" value="P:carboxylic acid biosynthetic process"/>
    <property type="evidence" value="ECO:0007669"/>
    <property type="project" value="UniProtKB-ARBA"/>
</dbReference>
<dbReference type="GeneID" id="89955955"/>
<feature type="domain" description="CASTOR ACT" evidence="1">
    <location>
        <begin position="75"/>
        <end position="137"/>
    </location>
</feature>
<comment type="caution">
    <text evidence="2">The sequence shown here is derived from an EMBL/GenBank/DDBJ whole genome shotgun (WGS) entry which is preliminary data.</text>
</comment>
<dbReference type="Pfam" id="PF13840">
    <property type="entry name" value="ACT_7"/>
    <property type="match status" value="1"/>
</dbReference>
<dbReference type="InterPro" id="IPR045865">
    <property type="entry name" value="ACT-like_dom_sf"/>
</dbReference>
<sequence length="150" mass="17017">MHHSSSLATVYKNTMSTIQLKFLPDAFSVHQYDRNFQISQDVLSAPWFTISKTASELSLLLPTEYQIPDPQPKQTENGWRMFQVDAQMDFGLVGILARIVAPLKDHKIPVFVVSTYDTDYVMVKDDKLTEAIKVLNDEPNMVVKPGESIL</sequence>
<organism evidence="2 3">
    <name type="scientific">Mucor velutinosus</name>
    <dbReference type="NCBI Taxonomy" id="708070"/>
    <lineage>
        <taxon>Eukaryota</taxon>
        <taxon>Fungi</taxon>
        <taxon>Fungi incertae sedis</taxon>
        <taxon>Mucoromycota</taxon>
        <taxon>Mucoromycotina</taxon>
        <taxon>Mucoromycetes</taxon>
        <taxon>Mucorales</taxon>
        <taxon>Mucorineae</taxon>
        <taxon>Mucoraceae</taxon>
        <taxon>Mucor</taxon>
    </lineage>
</organism>
<dbReference type="InterPro" id="IPR016540">
    <property type="entry name" value="UCP008459"/>
</dbReference>
<dbReference type="Gene3D" id="3.30.2130.10">
    <property type="entry name" value="VC0802-like"/>
    <property type="match status" value="1"/>
</dbReference>
<dbReference type="RefSeq" id="XP_064677725.1">
    <property type="nucleotide sequence ID" value="XM_064831445.1"/>
</dbReference>
<dbReference type="AlphaFoldDB" id="A0AAN7D604"/>
<dbReference type="InterPro" id="IPR027795">
    <property type="entry name" value="CASTOR_ACT_dom"/>
</dbReference>
<dbReference type="PANTHER" id="PTHR31131">
    <property type="entry name" value="CHROMOSOME 1, WHOLE GENOME SHOTGUN SEQUENCE"/>
    <property type="match status" value="1"/>
</dbReference>
<reference evidence="2 3" key="1">
    <citation type="submission" date="2022-11" db="EMBL/GenBank/DDBJ databases">
        <title>Mucor velutinosus strain NIH1002 WGS.</title>
        <authorList>
            <person name="Subramanian P."/>
            <person name="Mullikin J.C."/>
            <person name="Segre J.A."/>
            <person name="Zelazny A.M."/>
        </authorList>
    </citation>
    <scope>NUCLEOTIDE SEQUENCE [LARGE SCALE GENOMIC DNA]</scope>
    <source>
        <strain evidence="2 3">NIH1002</strain>
    </source>
</reference>
<dbReference type="Proteomes" id="UP001304243">
    <property type="component" value="Unassembled WGS sequence"/>
</dbReference>
<gene>
    <name evidence="2" type="ORF">ATC70_012269</name>
</gene>
<evidence type="ECO:0000313" key="2">
    <source>
        <dbReference type="EMBL" id="KAK4511059.1"/>
    </source>
</evidence>
<evidence type="ECO:0000313" key="3">
    <source>
        <dbReference type="Proteomes" id="UP001304243"/>
    </source>
</evidence>
<dbReference type="GO" id="GO:0006520">
    <property type="term" value="P:amino acid metabolic process"/>
    <property type="evidence" value="ECO:0007669"/>
    <property type="project" value="UniProtKB-ARBA"/>
</dbReference>
<name>A0AAN7D604_9FUNG</name>
<keyword evidence="3" id="KW-1185">Reference proteome</keyword>
<dbReference type="EMBL" id="JASEJX010000030">
    <property type="protein sequence ID" value="KAK4511059.1"/>
    <property type="molecule type" value="Genomic_DNA"/>
</dbReference>
<dbReference type="SUPFAM" id="SSF55021">
    <property type="entry name" value="ACT-like"/>
    <property type="match status" value="2"/>
</dbReference>
<proteinExistence type="predicted"/>
<evidence type="ECO:0000259" key="1">
    <source>
        <dbReference type="Pfam" id="PF13840"/>
    </source>
</evidence>
<dbReference type="InterPro" id="IPR051719">
    <property type="entry name" value="CASTOR_mTORC1"/>
</dbReference>
<dbReference type="PANTHER" id="PTHR31131:SF6">
    <property type="entry name" value="CASTOR ACT DOMAIN-CONTAINING PROTEIN"/>
    <property type="match status" value="1"/>
</dbReference>